<dbReference type="SMART" id="SM00249">
    <property type="entry name" value="PHD"/>
    <property type="match status" value="1"/>
</dbReference>
<dbReference type="InterPro" id="IPR001965">
    <property type="entry name" value="Znf_PHD"/>
</dbReference>
<dbReference type="InterPro" id="IPR019786">
    <property type="entry name" value="Zinc_finger_PHD-type_CS"/>
</dbReference>
<evidence type="ECO:0000256" key="3">
    <source>
        <dbReference type="ARBA" id="ARBA00022833"/>
    </source>
</evidence>
<dbReference type="InterPro" id="IPR050951">
    <property type="entry name" value="Retrovirus_Pol_polyprotein"/>
</dbReference>
<dbReference type="InterPro" id="IPR011011">
    <property type="entry name" value="Znf_FYVE_PHD"/>
</dbReference>
<evidence type="ECO:0000256" key="1">
    <source>
        <dbReference type="ARBA" id="ARBA00022723"/>
    </source>
</evidence>
<dbReference type="InterPro" id="IPR013083">
    <property type="entry name" value="Znf_RING/FYVE/PHD"/>
</dbReference>
<dbReference type="Pfam" id="PF17921">
    <property type="entry name" value="Integrase_H2C2"/>
    <property type="match status" value="1"/>
</dbReference>
<protein>
    <submittedName>
        <fullName evidence="8">Nucleosome-remodeling factor subunit BPTF</fullName>
    </submittedName>
</protein>
<dbReference type="InterPro" id="IPR019787">
    <property type="entry name" value="Znf_PHD-finger"/>
</dbReference>
<dbReference type="SUPFAM" id="SSF56672">
    <property type="entry name" value="DNA/RNA polymerases"/>
    <property type="match status" value="1"/>
</dbReference>
<dbReference type="SUPFAM" id="SSF57903">
    <property type="entry name" value="FYVE/PHD zinc finger"/>
    <property type="match status" value="1"/>
</dbReference>
<dbReference type="FunFam" id="3.30.420.10:FF:000032">
    <property type="entry name" value="Retrovirus-related Pol polyprotein from transposon 297-like Protein"/>
    <property type="match status" value="1"/>
</dbReference>
<dbReference type="GO" id="GO:0003676">
    <property type="term" value="F:nucleic acid binding"/>
    <property type="evidence" value="ECO:0007669"/>
    <property type="project" value="InterPro"/>
</dbReference>
<evidence type="ECO:0000256" key="2">
    <source>
        <dbReference type="ARBA" id="ARBA00022771"/>
    </source>
</evidence>
<dbReference type="PROSITE" id="PS50016">
    <property type="entry name" value="ZF_PHD_2"/>
    <property type="match status" value="1"/>
</dbReference>
<dbReference type="InterPro" id="IPR043128">
    <property type="entry name" value="Rev_trsase/Diguanyl_cyclase"/>
</dbReference>
<keyword evidence="9" id="KW-1185">Reference proteome</keyword>
<accession>A0A8B6HD80</accession>
<keyword evidence="3" id="KW-0862">Zinc</keyword>
<dbReference type="Proteomes" id="UP000596742">
    <property type="component" value="Unassembled WGS sequence"/>
</dbReference>
<name>A0A8B6HD80_MYTGA</name>
<organism evidence="8 9">
    <name type="scientific">Mytilus galloprovincialis</name>
    <name type="common">Mediterranean mussel</name>
    <dbReference type="NCBI Taxonomy" id="29158"/>
    <lineage>
        <taxon>Eukaryota</taxon>
        <taxon>Metazoa</taxon>
        <taxon>Spiralia</taxon>
        <taxon>Lophotrochozoa</taxon>
        <taxon>Mollusca</taxon>
        <taxon>Bivalvia</taxon>
        <taxon>Autobranchia</taxon>
        <taxon>Pteriomorphia</taxon>
        <taxon>Mytilida</taxon>
        <taxon>Mytiloidea</taxon>
        <taxon>Mytilidae</taxon>
        <taxon>Mytilinae</taxon>
        <taxon>Mytilus</taxon>
    </lineage>
</organism>
<evidence type="ECO:0000259" key="6">
    <source>
        <dbReference type="PROSITE" id="PS50016"/>
    </source>
</evidence>
<dbReference type="Pfam" id="PF00665">
    <property type="entry name" value="rve"/>
    <property type="match status" value="1"/>
</dbReference>
<dbReference type="AlphaFoldDB" id="A0A8B6HD80"/>
<dbReference type="SUPFAM" id="SSF53098">
    <property type="entry name" value="Ribonuclease H-like"/>
    <property type="match status" value="1"/>
</dbReference>
<feature type="compositionally biased region" description="Polar residues" evidence="5">
    <location>
        <begin position="605"/>
        <end position="622"/>
    </location>
</feature>
<dbReference type="InterPro" id="IPR041588">
    <property type="entry name" value="Integrase_H2C2"/>
</dbReference>
<dbReference type="Pfam" id="PF00628">
    <property type="entry name" value="PHD"/>
    <property type="match status" value="1"/>
</dbReference>
<evidence type="ECO:0000313" key="8">
    <source>
        <dbReference type="EMBL" id="VDI77826.1"/>
    </source>
</evidence>
<dbReference type="InterPro" id="IPR036397">
    <property type="entry name" value="RNaseH_sf"/>
</dbReference>
<dbReference type="FunFam" id="1.10.340.70:FF:000001">
    <property type="entry name" value="Retrovirus-related Pol polyprotein from transposon gypsy-like Protein"/>
    <property type="match status" value="1"/>
</dbReference>
<keyword evidence="1" id="KW-0479">Metal-binding</keyword>
<dbReference type="PANTHER" id="PTHR37984">
    <property type="entry name" value="PROTEIN CBG26694"/>
    <property type="match status" value="1"/>
</dbReference>
<proteinExistence type="predicted"/>
<dbReference type="PROSITE" id="PS50994">
    <property type="entry name" value="INTEGRASE"/>
    <property type="match status" value="1"/>
</dbReference>
<comment type="caution">
    <text evidence="8">The sequence shown here is derived from an EMBL/GenBank/DDBJ whole genome shotgun (WGS) entry which is preliminary data.</text>
</comment>
<dbReference type="Gene3D" id="1.10.340.70">
    <property type="match status" value="1"/>
</dbReference>
<dbReference type="Gene3D" id="3.30.70.270">
    <property type="match status" value="1"/>
</dbReference>
<evidence type="ECO:0000259" key="7">
    <source>
        <dbReference type="PROSITE" id="PS50994"/>
    </source>
</evidence>
<dbReference type="InterPro" id="IPR001584">
    <property type="entry name" value="Integrase_cat-core"/>
</dbReference>
<gene>
    <name evidence="8" type="ORF">MGAL_10B092556</name>
</gene>
<dbReference type="Gene3D" id="3.30.40.10">
    <property type="entry name" value="Zinc/RING finger domain, C3HC4 (zinc finger)"/>
    <property type="match status" value="1"/>
</dbReference>
<feature type="domain" description="PHD-type" evidence="6">
    <location>
        <begin position="671"/>
        <end position="721"/>
    </location>
</feature>
<dbReference type="GO" id="GO:0015074">
    <property type="term" value="P:DNA integration"/>
    <property type="evidence" value="ECO:0007669"/>
    <property type="project" value="InterPro"/>
</dbReference>
<sequence length="746" mass="83515">MEIGPGYIEDVKNWPTPNNSKDIERFLGFANYHRSFIHAYSKIAVPLQEVTELPCPGFSTEVELSNLPCKGCKYCAKAHRQWSGFAEEVDYVVPLATKVIPAPEVMMVQGQANSRGQDLDEIHVSRVMILVADGNVVVSPDTGEMSICVIQGDYGVGLGKYAVDEICESQGKDPELKWLVKGLKGEGDPPQGDIFRSSPHAKFYWVNRSRFTMTNRGEVILIPTKGENPRLVVPIEWRNEILELCHDIPSAGHQGAERTREKIKQSYYWHGLGADVERYVASCKHCSQNKKATRSARCPQTLYHSGYPMERVHLDFIGPLPKTERGNENVLMMVDQFSKWVECVPLPSQTAEVTARAAVNEFFCRFGYPFEIFTDQGRNFESQLFRAVCELLHIHKARTTPYRPCANGQVERFNRTLMAAVRCFVGTTQRAWDENIAQLAGAIRASVNRTTGFTANKLMLGREVNTPAELMFRPPRDGSPPDLDGYVAELVEAMQAAHEVARLNIKTSQLRSKRDYDLRVNLRQYNVGDLVYQLDTATTPGKCKKLCPVWKGPGIVFQRVSAYLYKVKMKKSLVTANHDRLKICKDRVTPSLTGTGNEGVEKNTLDNPEQNPKQSPKQTQDDNPPAPDPLQDSDAGQGGEGTEICRPAQSIEGKPSGVHNFEPDLLSSQEEMYCICRGPDIGDFMIGCDGCTEWFHGRCVGISPQDGEELGEYLCKTCKEVQVTKGVTSTPIKLRRSVRNRRPTKE</sequence>
<evidence type="ECO:0000256" key="4">
    <source>
        <dbReference type="PROSITE-ProRule" id="PRU00146"/>
    </source>
</evidence>
<feature type="region of interest" description="Disordered" evidence="5">
    <location>
        <begin position="592"/>
        <end position="662"/>
    </location>
</feature>
<evidence type="ECO:0000256" key="5">
    <source>
        <dbReference type="SAM" id="MobiDB-lite"/>
    </source>
</evidence>
<evidence type="ECO:0000313" key="9">
    <source>
        <dbReference type="Proteomes" id="UP000596742"/>
    </source>
</evidence>
<dbReference type="OrthoDB" id="784962at2759"/>
<dbReference type="InterPro" id="IPR043502">
    <property type="entry name" value="DNA/RNA_pol_sf"/>
</dbReference>
<dbReference type="PROSITE" id="PS01359">
    <property type="entry name" value="ZF_PHD_1"/>
    <property type="match status" value="1"/>
</dbReference>
<dbReference type="EMBL" id="UYJE01009890">
    <property type="protein sequence ID" value="VDI77826.1"/>
    <property type="molecule type" value="Genomic_DNA"/>
</dbReference>
<reference evidence="8" key="1">
    <citation type="submission" date="2018-11" db="EMBL/GenBank/DDBJ databases">
        <authorList>
            <person name="Alioto T."/>
            <person name="Alioto T."/>
        </authorList>
    </citation>
    <scope>NUCLEOTIDE SEQUENCE</scope>
</reference>
<keyword evidence="2 4" id="KW-0863">Zinc-finger</keyword>
<dbReference type="Gene3D" id="3.30.420.10">
    <property type="entry name" value="Ribonuclease H-like superfamily/Ribonuclease H"/>
    <property type="match status" value="1"/>
</dbReference>
<dbReference type="PANTHER" id="PTHR37984:SF5">
    <property type="entry name" value="PROTEIN NYNRIN-LIKE"/>
    <property type="match status" value="1"/>
</dbReference>
<feature type="domain" description="Integrase catalytic" evidence="7">
    <location>
        <begin position="304"/>
        <end position="475"/>
    </location>
</feature>
<dbReference type="GO" id="GO:0008270">
    <property type="term" value="F:zinc ion binding"/>
    <property type="evidence" value="ECO:0007669"/>
    <property type="project" value="UniProtKB-KW"/>
</dbReference>
<dbReference type="InterPro" id="IPR012337">
    <property type="entry name" value="RNaseH-like_sf"/>
</dbReference>